<dbReference type="Gene3D" id="3.80.10.10">
    <property type="entry name" value="Ribonuclease Inhibitor"/>
    <property type="match status" value="1"/>
</dbReference>
<dbReference type="InterPro" id="IPR001810">
    <property type="entry name" value="F-box_dom"/>
</dbReference>
<dbReference type="SUPFAM" id="SSF81383">
    <property type="entry name" value="F-box domain"/>
    <property type="match status" value="1"/>
</dbReference>
<dbReference type="SMART" id="SM00579">
    <property type="entry name" value="FBD"/>
    <property type="match status" value="1"/>
</dbReference>
<evidence type="ECO:0000259" key="1">
    <source>
        <dbReference type="PROSITE" id="PS50181"/>
    </source>
</evidence>
<sequence>MASTSSSSNEQPIDRISSLPDALLLHILSFLDMSQAVQTGILSSRWMGLWTAIPSLDFDQYQYKNYKGYNPFVEHFEAYTGFFDYDDFTRSNEFDDSHDFGFGFRHGFGHVDVDDGDAGGNADDFIKFVEHSLVLHVAPKINRFSLTFDYSKKFEPFLDGWILSAVRRDVKELYLEFPVCIDHICKLPSWLFKCKSLVSLSLHKCPIGVPKSVCFSSLLSLTITWIRMEVGSIPALLAGSPLLEELVLDKCELSSGRLRILPSSPSSELRLKHLTVTCCSNQSGDEIGLELRAPNLEMLNLCGVKLYKNSLRNLISLREAYLDIYCTKVNPKFHPTLESWLKDLQHVRLLALSSSCLKVLSFMEELYRPSYDSKTKCLILESELESLELRGIANLLWRSHDLENLIIKLSPSLFFTPDLRPDNDFDNGYWGRLKFSFPCVERRLTTVKISGFMGRKFTSAVGRKTLRRFFMTQDKEIELVRFFLTKAVVLKKMTIQFCDKPDFVEEEEWSKILLLVSQKLTSIPRASSSAELSLLYK</sequence>
<gene>
    <name evidence="2" type="ORF">CKAN_02286000</name>
</gene>
<dbReference type="Gene3D" id="1.20.1280.50">
    <property type="match status" value="1"/>
</dbReference>
<dbReference type="Pfam" id="PF08387">
    <property type="entry name" value="FBD"/>
    <property type="match status" value="1"/>
</dbReference>
<dbReference type="OrthoDB" id="1939276at2759"/>
<dbReference type="InterPro" id="IPR036047">
    <property type="entry name" value="F-box-like_dom_sf"/>
</dbReference>
<organism evidence="2 3">
    <name type="scientific">Cinnamomum micranthum f. kanehirae</name>
    <dbReference type="NCBI Taxonomy" id="337451"/>
    <lineage>
        <taxon>Eukaryota</taxon>
        <taxon>Viridiplantae</taxon>
        <taxon>Streptophyta</taxon>
        <taxon>Embryophyta</taxon>
        <taxon>Tracheophyta</taxon>
        <taxon>Spermatophyta</taxon>
        <taxon>Magnoliopsida</taxon>
        <taxon>Magnoliidae</taxon>
        <taxon>Laurales</taxon>
        <taxon>Lauraceae</taxon>
        <taxon>Cinnamomum</taxon>
    </lineage>
</organism>
<dbReference type="PANTHER" id="PTHR31900:SF34">
    <property type="entry name" value="EMB|CAB62440.1-RELATED"/>
    <property type="match status" value="1"/>
</dbReference>
<dbReference type="InterPro" id="IPR032675">
    <property type="entry name" value="LRR_dom_sf"/>
</dbReference>
<keyword evidence="3" id="KW-1185">Reference proteome</keyword>
<dbReference type="InterPro" id="IPR050232">
    <property type="entry name" value="FBL13/AtMIF1-like"/>
</dbReference>
<dbReference type="AlphaFoldDB" id="A0A3S3NEQ3"/>
<dbReference type="PROSITE" id="PS50181">
    <property type="entry name" value="FBOX"/>
    <property type="match status" value="1"/>
</dbReference>
<accession>A0A3S3NEQ3</accession>
<dbReference type="InterPro" id="IPR006566">
    <property type="entry name" value="FBD"/>
</dbReference>
<dbReference type="InterPro" id="IPR055411">
    <property type="entry name" value="LRR_FXL15/At3g58940/PEG3-like"/>
</dbReference>
<proteinExistence type="predicted"/>
<comment type="caution">
    <text evidence="2">The sequence shown here is derived from an EMBL/GenBank/DDBJ whole genome shotgun (WGS) entry which is preliminary data.</text>
</comment>
<evidence type="ECO:0000313" key="2">
    <source>
        <dbReference type="EMBL" id="RWR93598.1"/>
    </source>
</evidence>
<dbReference type="Pfam" id="PF00646">
    <property type="entry name" value="F-box"/>
    <property type="match status" value="1"/>
</dbReference>
<dbReference type="SUPFAM" id="SSF52047">
    <property type="entry name" value="RNI-like"/>
    <property type="match status" value="1"/>
</dbReference>
<dbReference type="EMBL" id="QPKB01000010">
    <property type="protein sequence ID" value="RWR93598.1"/>
    <property type="molecule type" value="Genomic_DNA"/>
</dbReference>
<dbReference type="PANTHER" id="PTHR31900">
    <property type="entry name" value="F-BOX/RNI SUPERFAMILY PROTEIN-RELATED"/>
    <property type="match status" value="1"/>
</dbReference>
<dbReference type="Pfam" id="PF24758">
    <property type="entry name" value="LRR_At5g56370"/>
    <property type="match status" value="1"/>
</dbReference>
<dbReference type="STRING" id="337451.A0A3S3NEQ3"/>
<protein>
    <submittedName>
        <fullName evidence="2">Putative F-box protein</fullName>
    </submittedName>
</protein>
<dbReference type="Proteomes" id="UP000283530">
    <property type="component" value="Unassembled WGS sequence"/>
</dbReference>
<evidence type="ECO:0000313" key="3">
    <source>
        <dbReference type="Proteomes" id="UP000283530"/>
    </source>
</evidence>
<feature type="domain" description="F-box" evidence="1">
    <location>
        <begin position="13"/>
        <end position="61"/>
    </location>
</feature>
<reference evidence="2 3" key="1">
    <citation type="journal article" date="2019" name="Nat. Plants">
        <title>Stout camphor tree genome fills gaps in understanding of flowering plant genome evolution.</title>
        <authorList>
            <person name="Chaw S.M."/>
            <person name="Liu Y.C."/>
            <person name="Wu Y.W."/>
            <person name="Wang H.Y."/>
            <person name="Lin C.I."/>
            <person name="Wu C.S."/>
            <person name="Ke H.M."/>
            <person name="Chang L.Y."/>
            <person name="Hsu C.Y."/>
            <person name="Yang H.T."/>
            <person name="Sudianto E."/>
            <person name="Hsu M.H."/>
            <person name="Wu K.P."/>
            <person name="Wang L.N."/>
            <person name="Leebens-Mack J.H."/>
            <person name="Tsai I.J."/>
        </authorList>
    </citation>
    <scope>NUCLEOTIDE SEQUENCE [LARGE SCALE GENOMIC DNA]</scope>
    <source>
        <strain evidence="3">cv. Chaw 1501</strain>
        <tissue evidence="2">Young leaves</tissue>
    </source>
</reference>
<name>A0A3S3NEQ3_9MAGN</name>